<feature type="domain" description="DUF7660" evidence="1">
    <location>
        <begin position="14"/>
        <end position="49"/>
    </location>
</feature>
<proteinExistence type="predicted"/>
<comment type="caution">
    <text evidence="2">The sequence shown here is derived from an EMBL/GenBank/DDBJ whole genome shotgun (WGS) entry which is preliminary data.</text>
</comment>
<dbReference type="RefSeq" id="WP_372567445.1">
    <property type="nucleotide sequence ID" value="NZ_JBGOSP010000068.1"/>
</dbReference>
<protein>
    <recommendedName>
        <fullName evidence="1">DUF7660 domain-containing protein</fullName>
    </recommendedName>
</protein>
<name>A0ABV4T2F6_9ACTN</name>
<gene>
    <name evidence="2" type="ORF">ACEG43_47455</name>
</gene>
<dbReference type="EMBL" id="JBGOSP010000068">
    <property type="protein sequence ID" value="MFA3843644.1"/>
    <property type="molecule type" value="Genomic_DNA"/>
</dbReference>
<keyword evidence="3" id="KW-1185">Reference proteome</keyword>
<accession>A0ABV4T2F6</accession>
<dbReference type="InterPro" id="IPR056077">
    <property type="entry name" value="DUF7660"/>
</dbReference>
<sequence>MTTPLPPDGYLADREALGAFLKSLKADYAVNGTTWDNSTLESFLEALEA</sequence>
<reference evidence="2 3" key="1">
    <citation type="submission" date="2024-08" db="EMBL/GenBank/DDBJ databases">
        <title>Genome sequence of Streptomyces aureus CACIA-1.46HGO.</title>
        <authorList>
            <person name="Evangelista-Martinez Z."/>
        </authorList>
    </citation>
    <scope>NUCLEOTIDE SEQUENCE [LARGE SCALE GENOMIC DNA]</scope>
    <source>
        <strain evidence="2 3">CACIA-1.46HGO</strain>
    </source>
</reference>
<evidence type="ECO:0000313" key="2">
    <source>
        <dbReference type="EMBL" id="MFA3843644.1"/>
    </source>
</evidence>
<evidence type="ECO:0000313" key="3">
    <source>
        <dbReference type="Proteomes" id="UP001571476"/>
    </source>
</evidence>
<evidence type="ECO:0000259" key="1">
    <source>
        <dbReference type="Pfam" id="PF24693"/>
    </source>
</evidence>
<dbReference type="Proteomes" id="UP001571476">
    <property type="component" value="Unassembled WGS sequence"/>
</dbReference>
<organism evidence="2 3">
    <name type="scientific">Streptomyces aureus</name>
    <dbReference type="NCBI Taxonomy" id="193461"/>
    <lineage>
        <taxon>Bacteria</taxon>
        <taxon>Bacillati</taxon>
        <taxon>Actinomycetota</taxon>
        <taxon>Actinomycetes</taxon>
        <taxon>Kitasatosporales</taxon>
        <taxon>Streptomycetaceae</taxon>
        <taxon>Streptomyces</taxon>
    </lineage>
</organism>
<dbReference type="Pfam" id="PF24693">
    <property type="entry name" value="DUF7660"/>
    <property type="match status" value="1"/>
</dbReference>